<accession>A0A345DM40</accession>
<dbReference type="InterPro" id="IPR001087">
    <property type="entry name" value="GDSL"/>
</dbReference>
<dbReference type="SUPFAM" id="SSF52266">
    <property type="entry name" value="SGNH hydrolase"/>
    <property type="match status" value="1"/>
</dbReference>
<dbReference type="PANTHER" id="PTHR45648:SF22">
    <property type="entry name" value="GDSL LIPASE_ACYLHYDROLASE FAMILY PROTEIN (AFU_ORTHOLOGUE AFUA_4G14700)"/>
    <property type="match status" value="1"/>
</dbReference>
<proteinExistence type="predicted"/>
<dbReference type="EMBL" id="CP031088">
    <property type="protein sequence ID" value="AXF95278.1"/>
    <property type="molecule type" value="Genomic_DNA"/>
</dbReference>
<evidence type="ECO:0000256" key="1">
    <source>
        <dbReference type="ARBA" id="ARBA00022801"/>
    </source>
</evidence>
<dbReference type="CDD" id="cd01846">
    <property type="entry name" value="fatty_acyltransferase_like"/>
    <property type="match status" value="1"/>
</dbReference>
<dbReference type="Proteomes" id="UP000253689">
    <property type="component" value="Chromosome"/>
</dbReference>
<gene>
    <name evidence="2" type="ORF">SDAV_00284</name>
</gene>
<dbReference type="PANTHER" id="PTHR45648">
    <property type="entry name" value="GDSL LIPASE/ACYLHYDROLASE FAMILY PROTEIN (AFU_ORTHOLOGUE AFUA_4G14700)"/>
    <property type="match status" value="1"/>
</dbReference>
<dbReference type="InterPro" id="IPR036514">
    <property type="entry name" value="SGNH_hydro_sf"/>
</dbReference>
<keyword evidence="3" id="KW-1185">Reference proteome</keyword>
<dbReference type="AlphaFoldDB" id="A0A345DM40"/>
<sequence length="394" mass="44334">MDQLLLSLLEKRINKGEKNMKRFFTLLAVLNVTTGSTIIVTSCAIEQGWHLNPDDSLLLIGKDIDKSKAIDDAKSNLQFTNYYILGDSLSDSHGIEKLIKNSFKLDIKIGTDDPSDLENYQNGSLTNGNTAAVLLNDKLGFDEIKPGIPNDLDSDFGRNYAIAGATAADVAGTVGVLLNRVTIEKQAQALVSQHKLRSTDLVLFEIGGNDLFQIIDTTDPQVELAMMQQSVERIKVALFTLLNNGVRKILFSDAPNVSIIPRYNSNSQDSDENLKKRANNIATEFHSRVTKMIELANSYYNNAIRNWGLYDNLPVLMTEFKTRHPQSNVTVNFNNLNLDFMKIIEEEKLNAQRNPALPSNANVDDYFFFDIVHPTREVHQLAMEHYYQTVKEWT</sequence>
<keyword evidence="1" id="KW-0378">Hydrolase</keyword>
<name>A0A345DM40_9MOLU</name>
<dbReference type="Pfam" id="PF00657">
    <property type="entry name" value="Lipase_GDSL"/>
    <property type="match status" value="1"/>
</dbReference>
<reference evidence="3" key="1">
    <citation type="submission" date="2018-07" db="EMBL/GenBank/DDBJ databases">
        <title>Complete Genome Sequence of Spiroplasma phoeniceum.</title>
        <authorList>
            <person name="Davis R.E."/>
            <person name="Shao J.Y."/>
            <person name="Zhao Y."/>
            <person name="Silver A."/>
            <person name="Stump z."/>
            <person name="Gasparich G."/>
        </authorList>
    </citation>
    <scope>NUCLEOTIDE SEQUENCE [LARGE SCALE GENOMIC DNA]</scope>
    <source>
        <strain evidence="3">P40</strain>
    </source>
</reference>
<organism evidence="2 3">
    <name type="scientific">Spiroplasma phoeniceum P40</name>
    <dbReference type="NCBI Taxonomy" id="1276259"/>
    <lineage>
        <taxon>Bacteria</taxon>
        <taxon>Bacillati</taxon>
        <taxon>Mycoplasmatota</taxon>
        <taxon>Mollicutes</taxon>
        <taxon>Entomoplasmatales</taxon>
        <taxon>Spiroplasmataceae</taxon>
        <taxon>Spiroplasma</taxon>
    </lineage>
</organism>
<dbReference type="GO" id="GO:0016788">
    <property type="term" value="F:hydrolase activity, acting on ester bonds"/>
    <property type="evidence" value="ECO:0007669"/>
    <property type="project" value="InterPro"/>
</dbReference>
<dbReference type="KEGG" id="sphh:SDAV_00284"/>
<dbReference type="Gene3D" id="3.40.50.1110">
    <property type="entry name" value="SGNH hydrolase"/>
    <property type="match status" value="1"/>
</dbReference>
<evidence type="ECO:0000313" key="3">
    <source>
        <dbReference type="Proteomes" id="UP000253689"/>
    </source>
</evidence>
<protein>
    <submittedName>
        <fullName evidence="2">Lipolytic enzyme, GDSL family</fullName>
    </submittedName>
</protein>
<dbReference type="InterPro" id="IPR051058">
    <property type="entry name" value="GDSL_Est/Lipase"/>
</dbReference>
<evidence type="ECO:0000313" key="2">
    <source>
        <dbReference type="EMBL" id="AXF95278.1"/>
    </source>
</evidence>